<feature type="region of interest" description="Disordered" evidence="1">
    <location>
        <begin position="212"/>
        <end position="252"/>
    </location>
</feature>
<protein>
    <recommendedName>
        <fullName evidence="2">Integrase catalytic domain-containing protein</fullName>
    </recommendedName>
</protein>
<dbReference type="CDD" id="cd00303">
    <property type="entry name" value="retropepsin_like"/>
    <property type="match status" value="1"/>
</dbReference>
<reference evidence="3 4" key="1">
    <citation type="submission" date="2018-04" db="EMBL/GenBank/DDBJ databases">
        <authorList>
            <person name="Vogel A."/>
        </authorList>
    </citation>
    <scope>NUCLEOTIDE SEQUENCE [LARGE SCALE GENOMIC DNA]</scope>
</reference>
<accession>A0A484KJ99</accession>
<feature type="compositionally biased region" description="Gly residues" evidence="1">
    <location>
        <begin position="218"/>
        <end position="229"/>
    </location>
</feature>
<dbReference type="PANTHER" id="PTHR48475:SF2">
    <property type="entry name" value="RIBONUCLEASE H"/>
    <property type="match status" value="1"/>
</dbReference>
<evidence type="ECO:0000259" key="2">
    <source>
        <dbReference type="PROSITE" id="PS50994"/>
    </source>
</evidence>
<dbReference type="Gene3D" id="2.40.70.10">
    <property type="entry name" value="Acid Proteases"/>
    <property type="match status" value="1"/>
</dbReference>
<dbReference type="GO" id="GO:0015074">
    <property type="term" value="P:DNA integration"/>
    <property type="evidence" value="ECO:0007669"/>
    <property type="project" value="InterPro"/>
</dbReference>
<evidence type="ECO:0000313" key="4">
    <source>
        <dbReference type="Proteomes" id="UP000595140"/>
    </source>
</evidence>
<sequence>MTRFASSHLRKTNGKIVVISSSAAWLSLPRMSIYNAQVNIIPIGKVEGCAKAIVSGACQGKRYLTEPAWFKVTQWWKRCQAMTPGKMIRRTPLKENVSPENHQLMKIWFSLRLAVVEGASIRVPKYFHTWLPNLQLSRVWSKESSACLQRGHWLGKLEPKHLVNSGKDSDFRSLGLMPDVLARETGWDSTVKREQFKEVLVALTPNREVVVEDATGEPAGGKAGPAGSGGKKKKKVRRSQKKKATKPNGMARVEDELFRLDEEDGSSSFERVSAFNRLGDPKSKKPQTSAFDRLQDTRSARKGDLRETLKDRSVLSNLLDRLGRATKGDREQRSSRVMEDDHLARFGANVVMYAYHEKIKFRCFHKLPKGSIDKWSDLAHKVLKHFASSQRQKPSFLHLLNVKIQKGGQLREFINRWEKEARDVQGADDQALITMLQAALPQGDVREELRQNPLSTYQEMLARAKYLALEEEDDEPPVRRWKKSGQPVAEGRKRKDFGRGPNPIGYQGSRQLVHAVQSLPAPPQSRKSYSVQDAPKYCEYHRNSTHNTLECVTLKKEMDKLIARGPPPQLERPAPGNRTWRRPAAAAAAITTRDGDLGCQFIMGGNTEEDSASSRKKWKNMVHLAEVQRPLLPKRKKKEPLIFTDEDYPQVLSPHRDALVIKVEINNVVVHRTLVNTSSSVNIMYINTFKELGLSRGDLKPIRTPLSGFTGDTIEGEGTITVKAGVGDGTHRLWLDMEFMVVQLDCANHLILGRPGLEDLECVISPSTCARVDESVSTIYIAIQKEEGRPKAEPAEEVEEVTLDPTKSEQKVKVVKKLTPYFQAHPVHVLSQIPIGTLLRSPNAPSRVGKWGVFLGSFQIEFKPRPAIKGHALADVMVECTAREVESNEEEPKGNWWTMYTDGSSATHASGGGVVAISPEGFKAYYSVRFQFKVSNNEAEYEALLYGLRLAASLKAERIQVRDTALELLKAFEAYRIEPVSREENAEADILSKLGPDSPDHIKAMTQEEELLEPSISLGQVLVITLSVPDWIDELTMYILDESLPTDPVAAQFVKRRAPSYMLECGRLYKRLYNGTLLRTQFEAEWFNEFLQSWGIKHSYTAVGYPQTNGQVENTNCTIVDGLKKKIMECKSAWVEDLPYILWTYKTTPRKATGETPFVLTYGFEARAPAETSLLSYRVETFDAQENEENLRAELHLIDTRRERAYIRAENGGKFSKSFEGPNIIKEVLADGAVKMQTPAGGDVPRVDSDIKVFITSVYGKHSYIDRRILWKDIEDHFVENDLWLVAGDFNAILSHDDHQGLSLPDSLSMEEFSQCMDLANLSPINPDSNTFTWTGIRGRGQVWRRIDWVFVNPPMLQHFESITLQHLSKTGSDHCPLLLKCSTFKEDGPKPFRYINAWANNSSFLPLIDKFWNDNPNYGGMLGLHQKFKRLKVVLKAWNKESFGNIFSNLSQAEEKAKTAENIFSSDPTSANRQSLYKAHAELQYANINELSYWKQKSHLNWMELGDRNSKFFQSYVKGRRHLLKIRKIKGENGRCIEDTEGIKKAAVEHFSKVFSATSTQNISEILKYIPLSISVEDNNFLTALPDNEEVKDAVWALNPNSAPGPDGFNGDFFRKTWHIIGNELCMASKEFFLGIPVPTGYGATWPPLIPKKEDAASFEDYRPISLSTFLSKINTKILASRKLKVLPKIISDQQIAFQKGKDIADHILMVEEMYHEINRKVEGESEISSGCPTPFLAFSKLLVRGSTYLRVNSTLTLASPHKHSQLRKEH</sequence>
<proteinExistence type="predicted"/>
<dbReference type="GO" id="GO:0003824">
    <property type="term" value="F:catalytic activity"/>
    <property type="evidence" value="ECO:0007669"/>
    <property type="project" value="InterPro"/>
</dbReference>
<dbReference type="CDD" id="cd09279">
    <property type="entry name" value="RNase_HI_like"/>
    <property type="match status" value="1"/>
</dbReference>
<dbReference type="InterPro" id="IPR021109">
    <property type="entry name" value="Peptidase_aspartic_dom_sf"/>
</dbReference>
<feature type="domain" description="Integrase catalytic" evidence="2">
    <location>
        <begin position="975"/>
        <end position="1165"/>
    </location>
</feature>
<feature type="compositionally biased region" description="Basic residues" evidence="1">
    <location>
        <begin position="230"/>
        <end position="245"/>
    </location>
</feature>
<dbReference type="EMBL" id="OOIL02000216">
    <property type="protein sequence ID" value="VFQ62046.1"/>
    <property type="molecule type" value="Genomic_DNA"/>
</dbReference>
<gene>
    <name evidence="3" type="ORF">CCAM_LOCUS3822</name>
</gene>
<dbReference type="PANTHER" id="PTHR48475">
    <property type="entry name" value="RIBONUCLEASE H"/>
    <property type="match status" value="1"/>
</dbReference>
<dbReference type="GO" id="GO:0003676">
    <property type="term" value="F:nucleic acid binding"/>
    <property type="evidence" value="ECO:0007669"/>
    <property type="project" value="InterPro"/>
</dbReference>
<dbReference type="Gene3D" id="3.30.420.10">
    <property type="entry name" value="Ribonuclease H-like superfamily/Ribonuclease H"/>
    <property type="match status" value="2"/>
</dbReference>
<dbReference type="Gene3D" id="3.60.10.10">
    <property type="entry name" value="Endonuclease/exonuclease/phosphatase"/>
    <property type="match status" value="1"/>
</dbReference>
<organism evidence="3 4">
    <name type="scientific">Cuscuta campestris</name>
    <dbReference type="NCBI Taxonomy" id="132261"/>
    <lineage>
        <taxon>Eukaryota</taxon>
        <taxon>Viridiplantae</taxon>
        <taxon>Streptophyta</taxon>
        <taxon>Embryophyta</taxon>
        <taxon>Tracheophyta</taxon>
        <taxon>Spermatophyta</taxon>
        <taxon>Magnoliopsida</taxon>
        <taxon>eudicotyledons</taxon>
        <taxon>Gunneridae</taxon>
        <taxon>Pentapetalae</taxon>
        <taxon>asterids</taxon>
        <taxon>lamiids</taxon>
        <taxon>Solanales</taxon>
        <taxon>Convolvulaceae</taxon>
        <taxon>Cuscuteae</taxon>
        <taxon>Cuscuta</taxon>
        <taxon>Cuscuta subgen. Grammica</taxon>
        <taxon>Cuscuta sect. Cleistogrammica</taxon>
    </lineage>
</organism>
<feature type="region of interest" description="Disordered" evidence="1">
    <location>
        <begin position="472"/>
        <end position="507"/>
    </location>
</feature>
<dbReference type="InterPro" id="IPR005135">
    <property type="entry name" value="Endo/exonuclease/phosphatase"/>
</dbReference>
<keyword evidence="4" id="KW-1185">Reference proteome</keyword>
<feature type="region of interest" description="Disordered" evidence="1">
    <location>
        <begin position="274"/>
        <end position="307"/>
    </location>
</feature>
<evidence type="ECO:0000256" key="1">
    <source>
        <dbReference type="SAM" id="MobiDB-lite"/>
    </source>
</evidence>
<dbReference type="InterPro" id="IPR036691">
    <property type="entry name" value="Endo/exonu/phosph_ase_sf"/>
</dbReference>
<dbReference type="Pfam" id="PF03372">
    <property type="entry name" value="Exo_endo_phos"/>
    <property type="match status" value="1"/>
</dbReference>
<evidence type="ECO:0000313" key="3">
    <source>
        <dbReference type="EMBL" id="VFQ62046.1"/>
    </source>
</evidence>
<dbReference type="InterPro" id="IPR036397">
    <property type="entry name" value="RNaseH_sf"/>
</dbReference>
<name>A0A484KJ99_9ASTE</name>
<dbReference type="InterPro" id="IPR012337">
    <property type="entry name" value="RNaseH-like_sf"/>
</dbReference>
<feature type="compositionally biased region" description="Basic and acidic residues" evidence="1">
    <location>
        <begin position="293"/>
        <end position="307"/>
    </location>
</feature>
<dbReference type="Proteomes" id="UP000595140">
    <property type="component" value="Unassembled WGS sequence"/>
</dbReference>
<dbReference type="OrthoDB" id="1751727at2759"/>
<dbReference type="SUPFAM" id="SSF53098">
    <property type="entry name" value="Ribonuclease H-like"/>
    <property type="match status" value="2"/>
</dbReference>
<dbReference type="InterPro" id="IPR001584">
    <property type="entry name" value="Integrase_cat-core"/>
</dbReference>
<dbReference type="SUPFAM" id="SSF56219">
    <property type="entry name" value="DNase I-like"/>
    <property type="match status" value="1"/>
</dbReference>
<dbReference type="PROSITE" id="PS50994">
    <property type="entry name" value="INTEGRASE"/>
    <property type="match status" value="1"/>
</dbReference>